<accession>A0A7W1XHA3</accession>
<evidence type="ECO:0000313" key="3">
    <source>
        <dbReference type="EMBL" id="MBX4193378.1"/>
    </source>
</evidence>
<gene>
    <name evidence="2" type="ORF">H1Z91_09535</name>
    <name evidence="3" type="ORF">KYX84_03905</name>
</gene>
<dbReference type="Proteomes" id="UP000531895">
    <property type="component" value="Unassembled WGS sequence"/>
</dbReference>
<organism evidence="2 4">
    <name type="scientific">Enterococcus lactis</name>
    <dbReference type="NCBI Taxonomy" id="357441"/>
    <lineage>
        <taxon>Bacteria</taxon>
        <taxon>Bacillati</taxon>
        <taxon>Bacillota</taxon>
        <taxon>Bacilli</taxon>
        <taxon>Lactobacillales</taxon>
        <taxon>Enterococcaceae</taxon>
        <taxon>Enterococcus</taxon>
    </lineage>
</organism>
<dbReference type="InterPro" id="IPR043504">
    <property type="entry name" value="Peptidase_S1_PA_chymotrypsin"/>
</dbReference>
<dbReference type="EMBL" id="JAIFOD010000012">
    <property type="protein sequence ID" value="MBX4193378.1"/>
    <property type="molecule type" value="Genomic_DNA"/>
</dbReference>
<feature type="region of interest" description="Disordered" evidence="1">
    <location>
        <begin position="171"/>
        <end position="191"/>
    </location>
</feature>
<reference evidence="3" key="2">
    <citation type="journal article" date="2022" name="J. Anim. Sci.">
        <title>Whole genome sequence analyses-based assessment of virulence potential and antimicrobial susceptibilities and resistance of Enterococcus faecium strains isolated from commercial swine and cattle probiotic products.</title>
        <authorList>
            <person name="Shridhar P.B."/>
            <person name="Amachawadi R.G."/>
            <person name="Tokach M."/>
            <person name="Patel I."/>
            <person name="Gangiredla J."/>
            <person name="Mammel M."/>
            <person name="Nagaraja T.G."/>
        </authorList>
    </citation>
    <scope>NUCLEOTIDE SEQUENCE</scope>
    <source>
        <strain evidence="3">EF216</strain>
    </source>
</reference>
<comment type="caution">
    <text evidence="2">The sequence shown here is derived from an EMBL/GenBank/DDBJ whole genome shotgun (WGS) entry which is preliminary data.</text>
</comment>
<evidence type="ECO:0000313" key="2">
    <source>
        <dbReference type="EMBL" id="MBA4546577.1"/>
    </source>
</evidence>
<dbReference type="EMBL" id="JACEIT010000014">
    <property type="protein sequence ID" value="MBA4546577.1"/>
    <property type="molecule type" value="Genomic_DNA"/>
</dbReference>
<evidence type="ECO:0000256" key="1">
    <source>
        <dbReference type="SAM" id="MobiDB-lite"/>
    </source>
</evidence>
<reference evidence="2 4" key="1">
    <citation type="submission" date="2020-07" db="EMBL/GenBank/DDBJ databases">
        <authorList>
            <person name="Feng H."/>
        </authorList>
    </citation>
    <scope>NUCLEOTIDE SEQUENCE [LARGE SCALE GENOMIC DNA]</scope>
    <source>
        <strain evidence="4">s-7</strain>
        <strain evidence="2">S-7</strain>
    </source>
</reference>
<dbReference type="Gene3D" id="2.40.10.10">
    <property type="entry name" value="Trypsin-like serine proteases"/>
    <property type="match status" value="2"/>
</dbReference>
<dbReference type="Proteomes" id="UP000704433">
    <property type="component" value="Unassembled WGS sequence"/>
</dbReference>
<dbReference type="RefSeq" id="WP_002315440.1">
    <property type="nucleotide sequence ID" value="NZ_BNJW01000013.1"/>
</dbReference>
<protein>
    <submittedName>
        <fullName evidence="2">Sugar ABC transporter permease</fullName>
    </submittedName>
</protein>
<sequence length="191" mass="21497">MKKFNFVLCIFTVVLIFVLSKNIYAMSTENELNKKVSYESNIHYIPKGNNPTERSEDFTKYMRESTGNSHIFFKGFLTEDGIKKSPKLPSKLIQADNRIKADTNLSPYKQCGYLETYFFDGISIYTKQGTGALIDGNRFVTAGSMVYSQDQFNGWAMSSLIWIASQDGRGTLTDDPSSGQNGGYRFSSMQG</sequence>
<name>A0A7W1XHA3_9ENTE</name>
<proteinExistence type="predicted"/>
<dbReference type="AlphaFoldDB" id="A0A7W1XHA3"/>
<evidence type="ECO:0000313" key="4">
    <source>
        <dbReference type="Proteomes" id="UP000531895"/>
    </source>
</evidence>